<protein>
    <submittedName>
        <fullName evidence="1">Uncharacterized protein</fullName>
    </submittedName>
</protein>
<reference evidence="1" key="1">
    <citation type="submission" date="2021-02" db="EMBL/GenBank/DDBJ databases">
        <authorList>
            <person name="Cremers G."/>
            <person name="Picone N."/>
        </authorList>
    </citation>
    <scope>NUCLEOTIDE SEQUENCE</scope>
    <source>
        <strain evidence="1">PQ17</strain>
    </source>
</reference>
<proteinExistence type="predicted"/>
<organism evidence="1 2">
    <name type="scientific">Candidatus Methylacidithermus pantelleriae</name>
    <dbReference type="NCBI Taxonomy" id="2744239"/>
    <lineage>
        <taxon>Bacteria</taxon>
        <taxon>Pseudomonadati</taxon>
        <taxon>Verrucomicrobiota</taxon>
        <taxon>Methylacidiphilae</taxon>
        <taxon>Methylacidiphilales</taxon>
        <taxon>Methylacidiphilaceae</taxon>
        <taxon>Candidatus Methylacidithermus</taxon>
    </lineage>
</organism>
<evidence type="ECO:0000313" key="2">
    <source>
        <dbReference type="Proteomes" id="UP000663859"/>
    </source>
</evidence>
<dbReference type="AlphaFoldDB" id="A0A8J2FRS8"/>
<gene>
    <name evidence="1" type="ORF">MPNT_10408</name>
</gene>
<comment type="caution">
    <text evidence="1">The sequence shown here is derived from an EMBL/GenBank/DDBJ whole genome shotgun (WGS) entry which is preliminary data.</text>
</comment>
<keyword evidence="2" id="KW-1185">Reference proteome</keyword>
<name>A0A8J2FRS8_9BACT</name>
<sequence>MALAGWVLTWHWPRVVTDTGGHRGLGGWRFWLVPAEEGGPFGRKIFVPGMENGERTATSH</sequence>
<accession>A0A8J2FRS8</accession>
<dbReference type="Proteomes" id="UP000663859">
    <property type="component" value="Unassembled WGS sequence"/>
</dbReference>
<dbReference type="EMBL" id="CAJNOB010000001">
    <property type="protein sequence ID" value="CAF0689869.1"/>
    <property type="molecule type" value="Genomic_DNA"/>
</dbReference>
<evidence type="ECO:0000313" key="1">
    <source>
        <dbReference type="EMBL" id="CAF0689869.1"/>
    </source>
</evidence>